<dbReference type="Proteomes" id="UP000677228">
    <property type="component" value="Unassembled WGS sequence"/>
</dbReference>
<evidence type="ECO:0000313" key="5">
    <source>
        <dbReference type="EMBL" id="CAF3689971.1"/>
    </source>
</evidence>
<evidence type="ECO:0000256" key="3">
    <source>
        <dbReference type="PROSITE-ProRule" id="PRU00339"/>
    </source>
</evidence>
<dbReference type="PROSITE" id="PS50005">
    <property type="entry name" value="TPR"/>
    <property type="match status" value="3"/>
</dbReference>
<dbReference type="Gene3D" id="3.90.176.10">
    <property type="entry name" value="Toxin ADP-ribosyltransferase, Chain A, domain 1"/>
    <property type="match status" value="1"/>
</dbReference>
<dbReference type="Pfam" id="PF13424">
    <property type="entry name" value="TPR_12"/>
    <property type="match status" value="2"/>
</dbReference>
<dbReference type="AlphaFoldDB" id="A0A8S2HYL7"/>
<sequence>MGSHPSKEISKKDSSIIVKYDEKNLEDFVVVWHDSKMYSTPEYAEIEALLQPFVHYIKTFDKIDECFTYITTYLSEKIFLICTAEIGFHLVPQVMDLDQVKIIYLYRSSSSPSLASNRYEVWIKRYKKIRQIFNDKLQMIDTFKQDVRHYKNDDGMPFKLLSKSVTEKHSISDLEKKDLMFLFFQVFNEMLLDTSHRMIDKIEGLNDYKHYYTNNETEQILIKKFNRKYQSDEALQWYIHDNCFLQRILTKAFRSENFDQIFKLQYFITDLHQQLRNIQVHQQKIAIVYRQQRMSSDEIQNLQDNVGGYISSKSFFLTSEEKMHELVQDGLESVLIHIIPNPKYHTFANIDKYRSSSQEEHQVMFTVGSLFRIESVEKLNDVWMVKLLFNDSDEKKMTKLLNKFKKQIDEKPNLIKLGLFLWRIQDLDCAQHFHLALIQLPPSNVLDVADLQNNLGLIYKDQGEYKLANRHLAIAVEMYCRTVHHNHIVLAPTYDNIGNVYRCTEDYKQALINQEKALQIRLKSLPSNHNDIVKSYGNIGLTYKQKGDFQTSLKYYQNALQVCLKASTPNRKNIGRCYHNIGYVYMDLKEWSFALTNLEKALNYYPDIPSNHVRIDACKKLIETVKKLV</sequence>
<feature type="repeat" description="TPR" evidence="3">
    <location>
        <begin position="575"/>
        <end position="608"/>
    </location>
</feature>
<dbReference type="InterPro" id="IPR011990">
    <property type="entry name" value="TPR-like_helical_dom_sf"/>
</dbReference>
<evidence type="ECO:0000313" key="6">
    <source>
        <dbReference type="Proteomes" id="UP000682733"/>
    </source>
</evidence>
<protein>
    <submittedName>
        <fullName evidence="5">Uncharacterized protein</fullName>
    </submittedName>
</protein>
<feature type="repeat" description="TPR" evidence="3">
    <location>
        <begin position="491"/>
        <end position="524"/>
    </location>
</feature>
<evidence type="ECO:0000256" key="2">
    <source>
        <dbReference type="ARBA" id="ARBA00022803"/>
    </source>
</evidence>
<keyword evidence="2 3" id="KW-0802">TPR repeat</keyword>
<dbReference type="Proteomes" id="UP000682733">
    <property type="component" value="Unassembled WGS sequence"/>
</dbReference>
<dbReference type="EMBL" id="CAJNOK010003692">
    <property type="protein sequence ID" value="CAF0910839.1"/>
    <property type="molecule type" value="Genomic_DNA"/>
</dbReference>
<dbReference type="SUPFAM" id="SSF48452">
    <property type="entry name" value="TPR-like"/>
    <property type="match status" value="1"/>
</dbReference>
<dbReference type="SUPFAM" id="SSF56399">
    <property type="entry name" value="ADP-ribosylation"/>
    <property type="match status" value="1"/>
</dbReference>
<evidence type="ECO:0000256" key="1">
    <source>
        <dbReference type="ARBA" id="ARBA00022737"/>
    </source>
</evidence>
<accession>A0A8S2HYL7</accession>
<name>A0A8S2HYL7_9BILA</name>
<reference evidence="5" key="1">
    <citation type="submission" date="2021-02" db="EMBL/GenBank/DDBJ databases">
        <authorList>
            <person name="Nowell W R."/>
        </authorList>
    </citation>
    <scope>NUCLEOTIDE SEQUENCE</scope>
</reference>
<dbReference type="PANTHER" id="PTHR45641:SF19">
    <property type="entry name" value="NEPHROCYSTIN-3"/>
    <property type="match status" value="1"/>
</dbReference>
<dbReference type="PANTHER" id="PTHR45641">
    <property type="entry name" value="TETRATRICOPEPTIDE REPEAT PROTEIN (AFU_ORTHOLOGUE AFUA_6G03870)"/>
    <property type="match status" value="1"/>
</dbReference>
<dbReference type="InterPro" id="IPR019734">
    <property type="entry name" value="TPR_rpt"/>
</dbReference>
<evidence type="ECO:0000313" key="4">
    <source>
        <dbReference type="EMBL" id="CAF0910839.1"/>
    </source>
</evidence>
<dbReference type="SMART" id="SM00028">
    <property type="entry name" value="TPR"/>
    <property type="match status" value="4"/>
</dbReference>
<dbReference type="Gene3D" id="1.25.40.10">
    <property type="entry name" value="Tetratricopeptide repeat domain"/>
    <property type="match status" value="1"/>
</dbReference>
<proteinExistence type="predicted"/>
<organism evidence="5 6">
    <name type="scientific">Didymodactylos carnosus</name>
    <dbReference type="NCBI Taxonomy" id="1234261"/>
    <lineage>
        <taxon>Eukaryota</taxon>
        <taxon>Metazoa</taxon>
        <taxon>Spiralia</taxon>
        <taxon>Gnathifera</taxon>
        <taxon>Rotifera</taxon>
        <taxon>Eurotatoria</taxon>
        <taxon>Bdelloidea</taxon>
        <taxon>Philodinida</taxon>
        <taxon>Philodinidae</taxon>
        <taxon>Didymodactylos</taxon>
    </lineage>
</organism>
<comment type="caution">
    <text evidence="5">The sequence shown here is derived from an EMBL/GenBank/DDBJ whole genome shotgun (WGS) entry which is preliminary data.</text>
</comment>
<gene>
    <name evidence="4" type="ORF">OVA965_LOCUS10113</name>
    <name evidence="5" type="ORF">TMI583_LOCUS10109</name>
</gene>
<keyword evidence="1" id="KW-0677">Repeat</keyword>
<feature type="repeat" description="TPR" evidence="3">
    <location>
        <begin position="533"/>
        <end position="566"/>
    </location>
</feature>
<dbReference type="EMBL" id="CAJOBA010003693">
    <property type="protein sequence ID" value="CAF3689971.1"/>
    <property type="molecule type" value="Genomic_DNA"/>
</dbReference>